<name>A0A834WMP7_9FABA</name>
<keyword evidence="5" id="KW-1185">Reference proteome</keyword>
<feature type="region of interest" description="Disordered" evidence="1">
    <location>
        <begin position="297"/>
        <end position="320"/>
    </location>
</feature>
<dbReference type="InterPro" id="IPR005162">
    <property type="entry name" value="Retrotrans_gag_dom"/>
</dbReference>
<dbReference type="InterPro" id="IPR029472">
    <property type="entry name" value="Copia-like_N"/>
</dbReference>
<dbReference type="PANTHER" id="PTHR37610">
    <property type="entry name" value="CCHC-TYPE DOMAIN-CONTAINING PROTEIN"/>
    <property type="match status" value="1"/>
</dbReference>
<comment type="caution">
    <text evidence="4">The sequence shown here is derived from an EMBL/GenBank/DDBJ whole genome shotgun (WGS) entry which is preliminary data.</text>
</comment>
<dbReference type="PANTHER" id="PTHR37610:SF101">
    <property type="entry name" value="(RAPE) HYPOTHETICAL PROTEIN"/>
    <property type="match status" value="1"/>
</dbReference>
<gene>
    <name evidence="4" type="ORF">G2W53_020628</name>
</gene>
<accession>A0A834WMP7</accession>
<feature type="compositionally biased region" description="Basic and acidic residues" evidence="1">
    <location>
        <begin position="297"/>
        <end position="313"/>
    </location>
</feature>
<dbReference type="OrthoDB" id="1929700at2759"/>
<evidence type="ECO:0000259" key="3">
    <source>
        <dbReference type="Pfam" id="PF14244"/>
    </source>
</evidence>
<dbReference type="Pfam" id="PF14244">
    <property type="entry name" value="Retrotran_gag_3"/>
    <property type="match status" value="1"/>
</dbReference>
<feature type="domain" description="Retrotransposon gag" evidence="2">
    <location>
        <begin position="115"/>
        <end position="203"/>
    </location>
</feature>
<evidence type="ECO:0000256" key="1">
    <source>
        <dbReference type="SAM" id="MobiDB-lite"/>
    </source>
</evidence>
<reference evidence="4" key="1">
    <citation type="submission" date="2020-09" db="EMBL/GenBank/DDBJ databases">
        <title>Genome-Enabled Discovery of Anthraquinone Biosynthesis in Senna tora.</title>
        <authorList>
            <person name="Kang S.-H."/>
            <person name="Pandey R.P."/>
            <person name="Lee C.-M."/>
            <person name="Sim J.-S."/>
            <person name="Jeong J.-T."/>
            <person name="Choi B.-S."/>
            <person name="Jung M."/>
            <person name="Ginzburg D."/>
            <person name="Zhao K."/>
            <person name="Won S.Y."/>
            <person name="Oh T.-J."/>
            <person name="Yu Y."/>
            <person name="Kim N.-H."/>
            <person name="Lee O.R."/>
            <person name="Lee T.-H."/>
            <person name="Bashyal P."/>
            <person name="Kim T.-S."/>
            <person name="Lee W.-H."/>
            <person name="Kawkins C."/>
            <person name="Kim C.-K."/>
            <person name="Kim J.S."/>
            <person name="Ahn B.O."/>
            <person name="Rhee S.Y."/>
            <person name="Sohng J.K."/>
        </authorList>
    </citation>
    <scope>NUCLEOTIDE SEQUENCE</scope>
    <source>
        <tissue evidence="4">Leaf</tissue>
    </source>
</reference>
<dbReference type="Pfam" id="PF03732">
    <property type="entry name" value="Retrotrans_gag"/>
    <property type="match status" value="1"/>
</dbReference>
<proteinExistence type="predicted"/>
<protein>
    <submittedName>
        <fullName evidence="4">Retrovirus-related Pol polyprotein from transposon TNT 1-94</fullName>
    </submittedName>
</protein>
<organism evidence="4 5">
    <name type="scientific">Senna tora</name>
    <dbReference type="NCBI Taxonomy" id="362788"/>
    <lineage>
        <taxon>Eukaryota</taxon>
        <taxon>Viridiplantae</taxon>
        <taxon>Streptophyta</taxon>
        <taxon>Embryophyta</taxon>
        <taxon>Tracheophyta</taxon>
        <taxon>Spermatophyta</taxon>
        <taxon>Magnoliopsida</taxon>
        <taxon>eudicotyledons</taxon>
        <taxon>Gunneridae</taxon>
        <taxon>Pentapetalae</taxon>
        <taxon>rosids</taxon>
        <taxon>fabids</taxon>
        <taxon>Fabales</taxon>
        <taxon>Fabaceae</taxon>
        <taxon>Caesalpinioideae</taxon>
        <taxon>Cassia clade</taxon>
        <taxon>Senna</taxon>
    </lineage>
</organism>
<dbReference type="EMBL" id="JAAIUW010000007">
    <property type="protein sequence ID" value="KAF7822484.1"/>
    <property type="molecule type" value="Genomic_DNA"/>
</dbReference>
<feature type="domain" description="Retrotransposon Copia-like N-terminal" evidence="3">
    <location>
        <begin position="30"/>
        <end position="76"/>
    </location>
</feature>
<evidence type="ECO:0000313" key="4">
    <source>
        <dbReference type="EMBL" id="KAF7822484.1"/>
    </source>
</evidence>
<dbReference type="Proteomes" id="UP000634136">
    <property type="component" value="Unassembled WGS sequence"/>
</dbReference>
<evidence type="ECO:0000259" key="2">
    <source>
        <dbReference type="Pfam" id="PF03732"/>
    </source>
</evidence>
<dbReference type="AlphaFoldDB" id="A0A834WMP7"/>
<evidence type="ECO:0000313" key="5">
    <source>
        <dbReference type="Proteomes" id="UP000634136"/>
    </source>
</evidence>
<sequence length="342" mass="39130">MKRQPLNYIMVGENVVKAQHRTISPYDITSQDNPGLLITQVQLRGVNYDEWARSFRTALRARKKFGFIDGTITKPDEKSADLEDWWTINSLLVSWIRNNIEPGLRSTITHVEVARNLWNDIKNRFSITNGPRIQQLKSELTTCKQKGQTIVDYYGQLKHLWDELENFEQLPTCKCGKCTCDLNSFFEKRREEDKVHLFFMGLDESMFGTIRSTILALEPLPDLNKVYSLLIQEERVQNITRGKDAGDVVADTMALATRVRASGREPKPVCSHCKKIGHESRSCFALIGYPEWWGDRPRSDGKGSSRGNDHNSGVDETEGTEGQHELMLFKALHLWDQTAKAL</sequence>